<dbReference type="AlphaFoldDB" id="A0A4Q4QQ79"/>
<keyword evidence="3" id="KW-1185">Reference proteome</keyword>
<dbReference type="Proteomes" id="UP000293823">
    <property type="component" value="Unassembled WGS sequence"/>
</dbReference>
<gene>
    <name evidence="2" type="ORF">AA0113_g10349</name>
</gene>
<dbReference type="EMBL" id="PEJP01000052">
    <property type="protein sequence ID" value="RYO45647.1"/>
    <property type="molecule type" value="Genomic_DNA"/>
</dbReference>
<accession>A0A4Q4QQ79</accession>
<evidence type="ECO:0000256" key="1">
    <source>
        <dbReference type="SAM" id="MobiDB-lite"/>
    </source>
</evidence>
<evidence type="ECO:0000313" key="3">
    <source>
        <dbReference type="Proteomes" id="UP000293823"/>
    </source>
</evidence>
<name>A0A4Q4QQ79_9PLEO</name>
<reference evidence="3" key="1">
    <citation type="journal article" date="2019" name="bioRxiv">
        <title>Genomics, evolutionary history and diagnostics of the Alternaria alternata species group including apple and Asian pear pathotypes.</title>
        <authorList>
            <person name="Armitage A.D."/>
            <person name="Cockerton H.M."/>
            <person name="Sreenivasaprasad S."/>
            <person name="Woodhall J.W."/>
            <person name="Lane C.R."/>
            <person name="Harrison R.J."/>
            <person name="Clarkson J.P."/>
        </authorList>
    </citation>
    <scope>NUCLEOTIDE SEQUENCE [LARGE SCALE GENOMIC DNA]</scope>
    <source>
        <strain evidence="3">RGR 97.0016</strain>
    </source>
</reference>
<organism evidence="2 3">
    <name type="scientific">Alternaria arborescens</name>
    <dbReference type="NCBI Taxonomy" id="156630"/>
    <lineage>
        <taxon>Eukaryota</taxon>
        <taxon>Fungi</taxon>
        <taxon>Dikarya</taxon>
        <taxon>Ascomycota</taxon>
        <taxon>Pezizomycotina</taxon>
        <taxon>Dothideomycetes</taxon>
        <taxon>Pleosporomycetidae</taxon>
        <taxon>Pleosporales</taxon>
        <taxon>Pleosporineae</taxon>
        <taxon>Pleosporaceae</taxon>
        <taxon>Alternaria</taxon>
        <taxon>Alternaria sect. Alternaria</taxon>
    </lineage>
</organism>
<proteinExistence type="predicted"/>
<comment type="caution">
    <text evidence="2">The sequence shown here is derived from an EMBL/GenBank/DDBJ whole genome shotgun (WGS) entry which is preliminary data.</text>
</comment>
<evidence type="ECO:0000313" key="2">
    <source>
        <dbReference type="EMBL" id="RYO45647.1"/>
    </source>
</evidence>
<feature type="compositionally biased region" description="Polar residues" evidence="1">
    <location>
        <begin position="39"/>
        <end position="48"/>
    </location>
</feature>
<protein>
    <submittedName>
        <fullName evidence="2">Uncharacterized protein</fullName>
    </submittedName>
</protein>
<dbReference type="OrthoDB" id="3437384at2759"/>
<sequence length="218" mass="24490">MATKMCCTAEQDHRSESPELPNARLSQLTPANRPLLPKSTGSPGSRFTSVRSEDLHELREIFHNAQASDQDRAMPMRALRARFSRPSMHSIRSLHKMTSMRSLIRRKFSKELPENASGVSSAHIQPKQKSITSIPDTVVKQLKDPNQQLRITKHDLRKDLLSDKKPDEGGYDSDAEVLDDIAKNIGKKPLSKRPSIRSVDWTTTTGRQVDSIVILTPC</sequence>
<feature type="region of interest" description="Disordered" evidence="1">
    <location>
        <begin position="1"/>
        <end position="48"/>
    </location>
</feature>